<dbReference type="Proteomes" id="UP000009232">
    <property type="component" value="Chromosome"/>
</dbReference>
<evidence type="ECO:0000259" key="1">
    <source>
        <dbReference type="PROSITE" id="PS51704"/>
    </source>
</evidence>
<dbReference type="eggNOG" id="COG0457">
    <property type="taxonomic scope" value="Bacteria"/>
</dbReference>
<dbReference type="InterPro" id="IPR038578">
    <property type="entry name" value="GT29-like_sf"/>
</dbReference>
<reference evidence="2 3" key="1">
    <citation type="submission" date="2011-05" db="EMBL/GenBank/DDBJ databases">
        <title>Complete sequence of Thioalkalimicrobium cyclicum ALM1.</title>
        <authorList>
            <consortium name="US DOE Joint Genome Institute"/>
            <person name="Lucas S."/>
            <person name="Han J."/>
            <person name="Lapidus A."/>
            <person name="Cheng J.-F."/>
            <person name="Goodwin L."/>
            <person name="Pitluck S."/>
            <person name="Peters L."/>
            <person name="Mikhailova N."/>
            <person name="Davenport K."/>
            <person name="Han C."/>
            <person name="Tapia R."/>
            <person name="Land M."/>
            <person name="Hauser L."/>
            <person name="Kyrpides N."/>
            <person name="Ivanova N."/>
            <person name="Pagani I."/>
            <person name="Kappler U."/>
            <person name="Woyke T."/>
        </authorList>
    </citation>
    <scope>NUCLEOTIDE SEQUENCE [LARGE SCALE GENOMIC DNA]</scope>
    <source>
        <strain evidence="3">DSM 14477 / JCM 11371 / ALM1</strain>
    </source>
</reference>
<dbReference type="InterPro" id="IPR017946">
    <property type="entry name" value="PLC-like_Pdiesterase_TIM-brl"/>
</dbReference>
<sequence>MLTKPAIYAHRGGAGYHIENTLAAFEFAIELGCAGAELDVHLTKDNQIVVHHNAKLNHLYTRKPNGQWLTKDEERQISELTLEELKQYTVGEPNQNTDYRKKFPKLLPVENQTIPTLQEVIQLAKQKSESFRLLIEIKTDIFADNNQAWLPLVDAVLNQVEQENFTERAEYCSFDWRNLIEIKKQQPTAKTWFTTHPLDWLIDTGEETLSLACGKEHLNKLRTAFATGNAPWYAGYQPKTPQGFPQAIKKAGGDVWFAYWKGLTSDLIEQAHTHALAVAGWTNNLNNPKDYKAINALSLNAQCIDYPNYRFIEITPELQQQLDLADKARKAKNWQEAKTLYELIYRAYGDESPAEVYWKLAISYRRLKLFDQSMGVLSEANSFFPNQVNVLTEIAALNNAKKKWSDAVLIWNKVKSIRAVLSKLDYERMLIALENMNCNDQLYSILEEAIVFYPENKSFSGRFALVKVKKDILSNSIDEFTYSAFKKFKLSKINNQATRSVEKTLFGKTNGKLVRHSPYRVYASDFCNIRNVLERYFKIDKEICAALDAIAALAFRTDGVLNNYLDESTVNSIKIIYSFLERKKQLLCLLDEETLLALVNLVLMDKKILFSYYLRGLASEKSNNTIRISSLDFFKLTGFEKLVENKIEDYISYSELDYTAEDRDFKEYVAGKSIAIVGPVNNGILSGDEIDNSDIVIRFNYKGLTGYEPCYFGTKTNISLYLDHDLLDKKKSDLIEHNVNDLDWVLFRNTKLKDFSSLGFNLQGVKVKPSLKIWEKNKNPFFKGFPNALQIVLFDIFRFHVGSVKLFNMDFFVSTNYESSYMRTTTTLDPFFLTWHDLTSNFAMPKALFNSGLIEADEIASKILRLSVKDYMEIMDKTYSNVYEDNS</sequence>
<evidence type="ECO:0000313" key="2">
    <source>
        <dbReference type="EMBL" id="AEG31691.1"/>
    </source>
</evidence>
<dbReference type="GO" id="GO:0006629">
    <property type="term" value="P:lipid metabolic process"/>
    <property type="evidence" value="ECO:0007669"/>
    <property type="project" value="InterPro"/>
</dbReference>
<protein>
    <submittedName>
        <fullName evidence="2">Glycerophosphoryl diester phosphodiesterase</fullName>
    </submittedName>
</protein>
<name>F6DCV5_THICA</name>
<dbReference type="Gene3D" id="1.25.40.10">
    <property type="entry name" value="Tetratricopeptide repeat domain"/>
    <property type="match status" value="1"/>
</dbReference>
<dbReference type="HOGENOM" id="CLU_325147_0_0_6"/>
<evidence type="ECO:0000313" key="3">
    <source>
        <dbReference type="Proteomes" id="UP000009232"/>
    </source>
</evidence>
<dbReference type="EMBL" id="CP002776">
    <property type="protein sequence ID" value="AEG31691.1"/>
    <property type="molecule type" value="Genomic_DNA"/>
</dbReference>
<organism evidence="2 3">
    <name type="scientific">Thiomicrospira cyclica (strain DSM 14477 / JCM 11371 / ALM1)</name>
    <name type="common">Thioalkalimicrobium cyclicum</name>
    <dbReference type="NCBI Taxonomy" id="717773"/>
    <lineage>
        <taxon>Bacteria</taxon>
        <taxon>Pseudomonadati</taxon>
        <taxon>Pseudomonadota</taxon>
        <taxon>Gammaproteobacteria</taxon>
        <taxon>Thiotrichales</taxon>
        <taxon>Piscirickettsiaceae</taxon>
        <taxon>Thiomicrospira</taxon>
    </lineage>
</organism>
<dbReference type="Gene3D" id="3.20.20.190">
    <property type="entry name" value="Phosphatidylinositol (PI) phosphodiesterase"/>
    <property type="match status" value="1"/>
</dbReference>
<dbReference type="InterPro" id="IPR011990">
    <property type="entry name" value="TPR-like_helical_dom_sf"/>
</dbReference>
<dbReference type="STRING" id="717773.Thicy_0924"/>
<gene>
    <name evidence="2" type="ordered locus">Thicy_0924</name>
</gene>
<dbReference type="AlphaFoldDB" id="F6DCV5"/>
<keyword evidence="3" id="KW-1185">Reference proteome</keyword>
<dbReference type="SUPFAM" id="SSF51695">
    <property type="entry name" value="PLC-like phosphodiesterases"/>
    <property type="match status" value="1"/>
</dbReference>
<accession>F6DCV5</accession>
<dbReference type="Pfam" id="PF03009">
    <property type="entry name" value="GDPD"/>
    <property type="match status" value="1"/>
</dbReference>
<dbReference type="KEGG" id="tcy:Thicy_0924"/>
<dbReference type="GO" id="GO:0008081">
    <property type="term" value="F:phosphoric diester hydrolase activity"/>
    <property type="evidence" value="ECO:0007669"/>
    <property type="project" value="InterPro"/>
</dbReference>
<dbReference type="Gene3D" id="3.90.1480.20">
    <property type="entry name" value="Glycosyl transferase family 29"/>
    <property type="match status" value="1"/>
</dbReference>
<dbReference type="PROSITE" id="PS51704">
    <property type="entry name" value="GP_PDE"/>
    <property type="match status" value="1"/>
</dbReference>
<feature type="domain" description="GP-PDE" evidence="1">
    <location>
        <begin position="5"/>
        <end position="297"/>
    </location>
</feature>
<dbReference type="eggNOG" id="COG0584">
    <property type="taxonomic scope" value="Bacteria"/>
</dbReference>
<dbReference type="OrthoDB" id="9795622at2"/>
<dbReference type="PANTHER" id="PTHR46211">
    <property type="entry name" value="GLYCEROPHOSPHORYL DIESTER PHOSPHODIESTERASE"/>
    <property type="match status" value="1"/>
</dbReference>
<dbReference type="SUPFAM" id="SSF48452">
    <property type="entry name" value="TPR-like"/>
    <property type="match status" value="1"/>
</dbReference>
<proteinExistence type="predicted"/>
<dbReference type="PANTHER" id="PTHR46211:SF14">
    <property type="entry name" value="GLYCEROPHOSPHODIESTER PHOSPHODIESTERASE"/>
    <property type="match status" value="1"/>
</dbReference>
<dbReference type="RefSeq" id="WP_013835469.1">
    <property type="nucleotide sequence ID" value="NC_015581.1"/>
</dbReference>
<dbReference type="InterPro" id="IPR030395">
    <property type="entry name" value="GP_PDE_dom"/>
</dbReference>